<name>A0A5J4UE04_9EUKA</name>
<proteinExistence type="predicted"/>
<comment type="caution">
    <text evidence="1">The sequence shown here is derived from an EMBL/GenBank/DDBJ whole genome shotgun (WGS) entry which is preliminary data.</text>
</comment>
<dbReference type="SUPFAM" id="SSF54001">
    <property type="entry name" value="Cysteine proteinases"/>
    <property type="match status" value="1"/>
</dbReference>
<dbReference type="AlphaFoldDB" id="A0A5J4UE04"/>
<accession>A0A5J4UE04</accession>
<evidence type="ECO:0000313" key="1">
    <source>
        <dbReference type="EMBL" id="KAA6368191.1"/>
    </source>
</evidence>
<reference evidence="1 2" key="1">
    <citation type="submission" date="2019-03" db="EMBL/GenBank/DDBJ databases">
        <title>Single cell metagenomics reveals metabolic interactions within the superorganism composed of flagellate Streblomastix strix and complex community of Bacteroidetes bacteria on its surface.</title>
        <authorList>
            <person name="Treitli S.C."/>
            <person name="Kolisko M."/>
            <person name="Husnik F."/>
            <person name="Keeling P."/>
            <person name="Hampl V."/>
        </authorList>
    </citation>
    <scope>NUCLEOTIDE SEQUENCE [LARGE SCALE GENOMIC DNA]</scope>
    <source>
        <strain evidence="1">ST1C</strain>
    </source>
</reference>
<evidence type="ECO:0000313" key="2">
    <source>
        <dbReference type="Proteomes" id="UP000324800"/>
    </source>
</evidence>
<dbReference type="EMBL" id="SNRW01017595">
    <property type="protein sequence ID" value="KAA6368191.1"/>
    <property type="molecule type" value="Genomic_DNA"/>
</dbReference>
<sequence length="88" mass="10344">MIVDYLVEHLDRYQDYFDDTESLQQYATKMRVNGEYGDGSLLSAITDMFDVQLEIFMSNEAVFVEGQHHPRTVRLAHVSNIHYMNVRQ</sequence>
<gene>
    <name evidence="1" type="ORF">EZS28_036281</name>
</gene>
<dbReference type="Gene3D" id="3.90.70.80">
    <property type="match status" value="1"/>
</dbReference>
<evidence type="ECO:0008006" key="3">
    <source>
        <dbReference type="Google" id="ProtNLM"/>
    </source>
</evidence>
<organism evidence="1 2">
    <name type="scientific">Streblomastix strix</name>
    <dbReference type="NCBI Taxonomy" id="222440"/>
    <lineage>
        <taxon>Eukaryota</taxon>
        <taxon>Metamonada</taxon>
        <taxon>Preaxostyla</taxon>
        <taxon>Oxymonadida</taxon>
        <taxon>Streblomastigidae</taxon>
        <taxon>Streblomastix</taxon>
    </lineage>
</organism>
<protein>
    <recommendedName>
        <fullName evidence="3">OTU domain-containing protein</fullName>
    </recommendedName>
</protein>
<dbReference type="InterPro" id="IPR038765">
    <property type="entry name" value="Papain-like_cys_pep_sf"/>
</dbReference>
<dbReference type="Proteomes" id="UP000324800">
    <property type="component" value="Unassembled WGS sequence"/>
</dbReference>